<organism evidence="3 4">
    <name type="scientific">Actinomadura rudentiformis</name>
    <dbReference type="NCBI Taxonomy" id="359158"/>
    <lineage>
        <taxon>Bacteria</taxon>
        <taxon>Bacillati</taxon>
        <taxon>Actinomycetota</taxon>
        <taxon>Actinomycetes</taxon>
        <taxon>Streptosporangiales</taxon>
        <taxon>Thermomonosporaceae</taxon>
        <taxon>Actinomadura</taxon>
    </lineage>
</organism>
<protein>
    <submittedName>
        <fullName evidence="3">MerR family transcriptional regulator</fullName>
    </submittedName>
</protein>
<dbReference type="GO" id="GO:0003677">
    <property type="term" value="F:DNA binding"/>
    <property type="evidence" value="ECO:0007669"/>
    <property type="project" value="UniProtKB-KW"/>
</dbReference>
<accession>A0A6H9ZDV6</accession>
<dbReference type="PRINTS" id="PR00040">
    <property type="entry name" value="HTHMERR"/>
</dbReference>
<dbReference type="GO" id="GO:0003700">
    <property type="term" value="F:DNA-binding transcription factor activity"/>
    <property type="evidence" value="ECO:0007669"/>
    <property type="project" value="InterPro"/>
</dbReference>
<dbReference type="InterPro" id="IPR000551">
    <property type="entry name" value="MerR-type_HTH_dom"/>
</dbReference>
<evidence type="ECO:0000256" key="1">
    <source>
        <dbReference type="ARBA" id="ARBA00023125"/>
    </source>
</evidence>
<comment type="caution">
    <text evidence="3">The sequence shown here is derived from an EMBL/GenBank/DDBJ whole genome shotgun (WGS) entry which is preliminary data.</text>
</comment>
<dbReference type="Gene3D" id="1.10.1660.10">
    <property type="match status" value="1"/>
</dbReference>
<proteinExistence type="predicted"/>
<dbReference type="PANTHER" id="PTHR30204">
    <property type="entry name" value="REDOX-CYCLING DRUG-SENSING TRANSCRIPTIONAL ACTIVATOR SOXR"/>
    <property type="match status" value="1"/>
</dbReference>
<keyword evidence="1" id="KW-0238">DNA-binding</keyword>
<dbReference type="OrthoDB" id="9802039at2"/>
<dbReference type="AlphaFoldDB" id="A0A6H9ZDV6"/>
<reference evidence="3 4" key="1">
    <citation type="submission" date="2019-09" db="EMBL/GenBank/DDBJ databases">
        <title>Actinomadura physcomitrii sp. nov., a novel actinomycete isolated from moss [Physcomitrium sphaericum (Ludw) Fuernr].</title>
        <authorList>
            <person name="Zhuang X."/>
            <person name="Liu C."/>
        </authorList>
    </citation>
    <scope>NUCLEOTIDE SEQUENCE [LARGE SCALE GENOMIC DNA]</scope>
    <source>
        <strain evidence="3 4">HMC1</strain>
    </source>
</reference>
<dbReference type="PANTHER" id="PTHR30204:SF93">
    <property type="entry name" value="HTH MERR-TYPE DOMAIN-CONTAINING PROTEIN"/>
    <property type="match status" value="1"/>
</dbReference>
<dbReference type="SUPFAM" id="SSF46955">
    <property type="entry name" value="Putative DNA-binding domain"/>
    <property type="match status" value="1"/>
</dbReference>
<gene>
    <name evidence="3" type="ORF">F8566_03415</name>
</gene>
<sequence>MGHMEDDLISIGEAAAKFGMTVSALRYWDECGLAAPAERRGGRRWYGPAELHRIALIRIMQETGLMSLDEIKDVLAAAPDWRGTVAGRIEAIGAQIERLTTGRAYLEHLLTCPRDDPAGGCPHLREATRTWIEDGIPFRA</sequence>
<dbReference type="PROSITE" id="PS50937">
    <property type="entry name" value="HTH_MERR_2"/>
    <property type="match status" value="1"/>
</dbReference>
<dbReference type="InterPro" id="IPR047057">
    <property type="entry name" value="MerR_fam"/>
</dbReference>
<dbReference type="EMBL" id="WBMT01000001">
    <property type="protein sequence ID" value="KAB2352699.1"/>
    <property type="molecule type" value="Genomic_DNA"/>
</dbReference>
<dbReference type="Pfam" id="PF13411">
    <property type="entry name" value="MerR_1"/>
    <property type="match status" value="1"/>
</dbReference>
<evidence type="ECO:0000313" key="3">
    <source>
        <dbReference type="EMBL" id="KAB2352699.1"/>
    </source>
</evidence>
<name>A0A6H9ZDV6_9ACTN</name>
<evidence type="ECO:0000313" key="4">
    <source>
        <dbReference type="Proteomes" id="UP000468735"/>
    </source>
</evidence>
<dbReference type="InterPro" id="IPR009061">
    <property type="entry name" value="DNA-bd_dom_put_sf"/>
</dbReference>
<keyword evidence="4" id="KW-1185">Reference proteome</keyword>
<dbReference type="Proteomes" id="UP000468735">
    <property type="component" value="Unassembled WGS sequence"/>
</dbReference>
<dbReference type="SMART" id="SM00422">
    <property type="entry name" value="HTH_MERR"/>
    <property type="match status" value="1"/>
</dbReference>
<evidence type="ECO:0000259" key="2">
    <source>
        <dbReference type="PROSITE" id="PS50937"/>
    </source>
</evidence>
<feature type="domain" description="HTH merR-type" evidence="2">
    <location>
        <begin position="8"/>
        <end position="77"/>
    </location>
</feature>